<organism evidence="1 2">
    <name type="scientific">Branchiostoma floridae</name>
    <name type="common">Florida lancelet</name>
    <name type="synonym">Amphioxus</name>
    <dbReference type="NCBI Taxonomy" id="7739"/>
    <lineage>
        <taxon>Eukaryota</taxon>
        <taxon>Metazoa</taxon>
        <taxon>Chordata</taxon>
        <taxon>Cephalochordata</taxon>
        <taxon>Leptocardii</taxon>
        <taxon>Amphioxiformes</taxon>
        <taxon>Branchiostomatidae</taxon>
        <taxon>Branchiostoma</taxon>
    </lineage>
</organism>
<sequence length="98" mass="10764">MLGQQLKVSATPEEDSRSIRVSNIPAGLSRDKLEIHFQRTSNGGGDIESITMVTDTEAKITYLDGAAVETVLARPQVLKGVEVRVQKWTPPEEDIKES</sequence>
<protein>
    <submittedName>
        <fullName evidence="2">Protein mono-ADP-ribosyltransferase PARP14-like</fullName>
    </submittedName>
</protein>
<name>A0A9J7LHZ7_BRAFL</name>
<reference evidence="2" key="2">
    <citation type="submission" date="2025-08" db="UniProtKB">
        <authorList>
            <consortium name="RefSeq"/>
        </authorList>
    </citation>
    <scope>IDENTIFICATION</scope>
    <source>
        <strain evidence="2">S238N-H82</strain>
        <tissue evidence="2">Testes</tissue>
    </source>
</reference>
<dbReference type="Pfam" id="PF23085">
    <property type="entry name" value="RRM_PARP14_3"/>
    <property type="match status" value="1"/>
</dbReference>
<gene>
    <name evidence="2" type="primary">LOC118420217</name>
</gene>
<evidence type="ECO:0000313" key="2">
    <source>
        <dbReference type="RefSeq" id="XP_035682827.1"/>
    </source>
</evidence>
<proteinExistence type="predicted"/>
<dbReference type="Gene3D" id="3.30.70.330">
    <property type="match status" value="1"/>
</dbReference>
<dbReference type="AlphaFoldDB" id="A0A9J7LHZ7"/>
<dbReference type="GeneID" id="118420217"/>
<dbReference type="OrthoDB" id="9903237at2759"/>
<dbReference type="KEGG" id="bfo:118420217"/>
<dbReference type="SUPFAM" id="SSF54928">
    <property type="entry name" value="RNA-binding domain, RBD"/>
    <property type="match status" value="1"/>
</dbReference>
<dbReference type="InterPro" id="IPR012677">
    <property type="entry name" value="Nucleotide-bd_a/b_plait_sf"/>
</dbReference>
<dbReference type="RefSeq" id="XP_035682827.1">
    <property type="nucleotide sequence ID" value="XM_035826934.1"/>
</dbReference>
<dbReference type="PANTHER" id="PTHR15225">
    <property type="entry name" value="INTERFERON-INDUCED PROTEIN 35/NMI N-MYC/STAT INTERACTING PROTEIN"/>
    <property type="match status" value="1"/>
</dbReference>
<reference evidence="1" key="1">
    <citation type="journal article" date="2020" name="Nat. Ecol. Evol.">
        <title>Deeply conserved synteny resolves early events in vertebrate evolution.</title>
        <authorList>
            <person name="Simakov O."/>
            <person name="Marletaz F."/>
            <person name="Yue J.X."/>
            <person name="O'Connell B."/>
            <person name="Jenkins J."/>
            <person name="Brandt A."/>
            <person name="Calef R."/>
            <person name="Tung C.H."/>
            <person name="Huang T.K."/>
            <person name="Schmutz J."/>
            <person name="Satoh N."/>
            <person name="Yu J.K."/>
            <person name="Putnam N.H."/>
            <person name="Green R.E."/>
            <person name="Rokhsar D.S."/>
        </authorList>
    </citation>
    <scope>NUCLEOTIDE SEQUENCE [LARGE SCALE GENOMIC DNA]</scope>
    <source>
        <strain evidence="1">S238N-H82</strain>
    </source>
</reference>
<dbReference type="GO" id="GO:0003676">
    <property type="term" value="F:nucleic acid binding"/>
    <property type="evidence" value="ECO:0007669"/>
    <property type="project" value="InterPro"/>
</dbReference>
<dbReference type="Proteomes" id="UP000001554">
    <property type="component" value="Chromosome 7"/>
</dbReference>
<dbReference type="InterPro" id="IPR035979">
    <property type="entry name" value="RBD_domain_sf"/>
</dbReference>
<keyword evidence="1" id="KW-1185">Reference proteome</keyword>
<accession>A0A9J7LHZ7</accession>
<evidence type="ECO:0000313" key="1">
    <source>
        <dbReference type="Proteomes" id="UP000001554"/>
    </source>
</evidence>